<sequence length="143" mass="16154">MISTRTGFAGGHLPHPSYQQVCTKETGHAETVEVTYDLRLLSTKALLTEFFVLHDSCIDRRANGGQYRSAIFLEQDGKHADEQEYVAKQAIRKLQDNGVLSTTEISRIRGFFAASSRHQQYCSVKGIVPQRRVSEEIRQILTL</sequence>
<evidence type="ECO:0000256" key="3">
    <source>
        <dbReference type="ARBA" id="ARBA00047806"/>
    </source>
</evidence>
<dbReference type="InterPro" id="IPR002569">
    <property type="entry name" value="Met_Sox_Rdtase_MsrA_dom"/>
</dbReference>
<dbReference type="EC" id="1.8.4.11" evidence="1"/>
<evidence type="ECO:0000256" key="2">
    <source>
        <dbReference type="ARBA" id="ARBA00023002"/>
    </source>
</evidence>
<dbReference type="InterPro" id="IPR036509">
    <property type="entry name" value="Met_Sox_Rdtase_MsrA_sf"/>
</dbReference>
<comment type="catalytic activity">
    <reaction evidence="4">
        <text>[thioredoxin]-disulfide + L-methionine + H2O = L-methionine (S)-S-oxide + [thioredoxin]-dithiol</text>
        <dbReference type="Rhea" id="RHEA:19993"/>
        <dbReference type="Rhea" id="RHEA-COMP:10698"/>
        <dbReference type="Rhea" id="RHEA-COMP:10700"/>
        <dbReference type="ChEBI" id="CHEBI:15377"/>
        <dbReference type="ChEBI" id="CHEBI:29950"/>
        <dbReference type="ChEBI" id="CHEBI:50058"/>
        <dbReference type="ChEBI" id="CHEBI:57844"/>
        <dbReference type="ChEBI" id="CHEBI:58772"/>
        <dbReference type="EC" id="1.8.4.11"/>
    </reaction>
</comment>
<accession>A0A1H9EYV2</accession>
<dbReference type="Pfam" id="PF01625">
    <property type="entry name" value="PMSR"/>
    <property type="match status" value="1"/>
</dbReference>
<keyword evidence="2" id="KW-0560">Oxidoreductase</keyword>
<comment type="catalytic activity">
    <reaction evidence="3">
        <text>L-methionyl-[protein] + [thioredoxin]-disulfide + H2O = L-methionyl-(S)-S-oxide-[protein] + [thioredoxin]-dithiol</text>
        <dbReference type="Rhea" id="RHEA:14217"/>
        <dbReference type="Rhea" id="RHEA-COMP:10698"/>
        <dbReference type="Rhea" id="RHEA-COMP:10700"/>
        <dbReference type="Rhea" id="RHEA-COMP:12313"/>
        <dbReference type="Rhea" id="RHEA-COMP:12315"/>
        <dbReference type="ChEBI" id="CHEBI:15377"/>
        <dbReference type="ChEBI" id="CHEBI:16044"/>
        <dbReference type="ChEBI" id="CHEBI:29950"/>
        <dbReference type="ChEBI" id="CHEBI:44120"/>
        <dbReference type="ChEBI" id="CHEBI:50058"/>
        <dbReference type="EC" id="1.8.4.11"/>
    </reaction>
</comment>
<gene>
    <name evidence="6" type="ORF">SAMN05444359_10820</name>
</gene>
<dbReference type="PANTHER" id="PTHR43774:SF1">
    <property type="entry name" value="PEPTIDE METHIONINE SULFOXIDE REDUCTASE MSRA 2"/>
    <property type="match status" value="1"/>
</dbReference>
<evidence type="ECO:0000313" key="6">
    <source>
        <dbReference type="EMBL" id="SEQ30815.1"/>
    </source>
</evidence>
<dbReference type="Gene3D" id="3.30.1060.10">
    <property type="entry name" value="Peptide methionine sulphoxide reductase MsrA"/>
    <property type="match status" value="1"/>
</dbReference>
<dbReference type="PANTHER" id="PTHR43774">
    <property type="entry name" value="PEPTIDE METHIONINE SULFOXIDE REDUCTASE"/>
    <property type="match status" value="1"/>
</dbReference>
<evidence type="ECO:0000256" key="1">
    <source>
        <dbReference type="ARBA" id="ARBA00012502"/>
    </source>
</evidence>
<organism evidence="6 7">
    <name type="scientific">Neolewinella agarilytica</name>
    <dbReference type="NCBI Taxonomy" id="478744"/>
    <lineage>
        <taxon>Bacteria</taxon>
        <taxon>Pseudomonadati</taxon>
        <taxon>Bacteroidota</taxon>
        <taxon>Saprospiria</taxon>
        <taxon>Saprospirales</taxon>
        <taxon>Lewinellaceae</taxon>
        <taxon>Neolewinella</taxon>
    </lineage>
</organism>
<feature type="domain" description="Peptide methionine sulphoxide reductase MsrA" evidence="5">
    <location>
        <begin position="2"/>
        <end position="123"/>
    </location>
</feature>
<evidence type="ECO:0000313" key="7">
    <source>
        <dbReference type="Proteomes" id="UP000199021"/>
    </source>
</evidence>
<proteinExistence type="predicted"/>
<dbReference type="SUPFAM" id="SSF55068">
    <property type="entry name" value="Peptide methionine sulfoxide reductase"/>
    <property type="match status" value="1"/>
</dbReference>
<dbReference type="EMBL" id="FOFB01000008">
    <property type="protein sequence ID" value="SEQ30815.1"/>
    <property type="molecule type" value="Genomic_DNA"/>
</dbReference>
<name>A0A1H9EYV2_9BACT</name>
<dbReference type="GO" id="GO:0008113">
    <property type="term" value="F:peptide-methionine (S)-S-oxide reductase activity"/>
    <property type="evidence" value="ECO:0007669"/>
    <property type="project" value="UniProtKB-EC"/>
</dbReference>
<evidence type="ECO:0000259" key="5">
    <source>
        <dbReference type="Pfam" id="PF01625"/>
    </source>
</evidence>
<dbReference type="Proteomes" id="UP000199021">
    <property type="component" value="Unassembled WGS sequence"/>
</dbReference>
<dbReference type="InParanoid" id="A0A1H9EYV2"/>
<evidence type="ECO:0000256" key="4">
    <source>
        <dbReference type="ARBA" id="ARBA00048782"/>
    </source>
</evidence>
<dbReference type="STRING" id="478744.SAMN05444359_10820"/>
<keyword evidence="7" id="KW-1185">Reference proteome</keyword>
<protein>
    <recommendedName>
        <fullName evidence="1">peptide-methionine (S)-S-oxide reductase</fullName>
        <ecNumber evidence="1">1.8.4.11</ecNumber>
    </recommendedName>
</protein>
<reference evidence="7" key="1">
    <citation type="submission" date="2016-10" db="EMBL/GenBank/DDBJ databases">
        <authorList>
            <person name="Varghese N."/>
            <person name="Submissions S."/>
        </authorList>
    </citation>
    <scope>NUCLEOTIDE SEQUENCE [LARGE SCALE GENOMIC DNA]</scope>
    <source>
        <strain evidence="7">DSM 24740</strain>
    </source>
</reference>
<dbReference type="AlphaFoldDB" id="A0A1H9EYV2"/>